<keyword evidence="4" id="KW-0378">Hydrolase</keyword>
<organism evidence="4 5">
    <name type="scientific">Micromonospora inyonensis</name>
    <dbReference type="NCBI Taxonomy" id="47866"/>
    <lineage>
        <taxon>Bacteria</taxon>
        <taxon>Bacillati</taxon>
        <taxon>Actinomycetota</taxon>
        <taxon>Actinomycetes</taxon>
        <taxon>Micromonosporales</taxon>
        <taxon>Micromonosporaceae</taxon>
        <taxon>Micromonospora</taxon>
    </lineage>
</organism>
<feature type="transmembrane region" description="Helical" evidence="2">
    <location>
        <begin position="102"/>
        <end position="125"/>
    </location>
</feature>
<dbReference type="PANTHER" id="PTHR35797:SF1">
    <property type="entry name" value="PROTEASE"/>
    <property type="match status" value="1"/>
</dbReference>
<keyword evidence="2" id="KW-1133">Transmembrane helix</keyword>
<proteinExistence type="predicted"/>
<gene>
    <name evidence="4" type="ORF">GA0074694_1464</name>
</gene>
<feature type="transmembrane region" description="Helical" evidence="2">
    <location>
        <begin position="154"/>
        <end position="175"/>
    </location>
</feature>
<feature type="transmembrane region" description="Helical" evidence="2">
    <location>
        <begin position="27"/>
        <end position="51"/>
    </location>
</feature>
<keyword evidence="2" id="KW-0812">Transmembrane</keyword>
<dbReference type="PANTHER" id="PTHR35797">
    <property type="entry name" value="PROTEASE-RELATED"/>
    <property type="match status" value="1"/>
</dbReference>
<dbReference type="GO" id="GO:0004175">
    <property type="term" value="F:endopeptidase activity"/>
    <property type="evidence" value="ECO:0007669"/>
    <property type="project" value="UniProtKB-ARBA"/>
</dbReference>
<evidence type="ECO:0000256" key="1">
    <source>
        <dbReference type="SAM" id="MobiDB-lite"/>
    </source>
</evidence>
<feature type="region of interest" description="Disordered" evidence="1">
    <location>
        <begin position="183"/>
        <end position="213"/>
    </location>
</feature>
<feature type="transmembrane region" description="Helical" evidence="2">
    <location>
        <begin position="77"/>
        <end position="96"/>
    </location>
</feature>
<evidence type="ECO:0000259" key="3">
    <source>
        <dbReference type="Pfam" id="PF02517"/>
    </source>
</evidence>
<dbReference type="GO" id="GO:0080120">
    <property type="term" value="P:CAAX-box protein maturation"/>
    <property type="evidence" value="ECO:0007669"/>
    <property type="project" value="UniProtKB-ARBA"/>
</dbReference>
<dbReference type="InterPro" id="IPR042150">
    <property type="entry name" value="MmRce1-like"/>
</dbReference>
<keyword evidence="4" id="KW-0645">Protease</keyword>
<sequence>MLLVLSPLILLAAVLLGQRIAGSDWPAGGALFAISGTAAGALPVLAALVLVNGLGEEAGWLGFLQERLQRRFGPTRAALLTALVWAGWHAPLFVILESFRGFDLVTLVGFFLGMAAGALVLAYVYNRAGGSVIAAACWHAGYNLASATPAAQGLVAAVVTTGVMTAAVILLVAGLRSTRHGTPPPLLGGRPSAPDPASAQRPVHGEGPVHQAS</sequence>
<keyword evidence="2" id="KW-0472">Membrane</keyword>
<feature type="domain" description="CAAX prenyl protease 2/Lysostaphin resistance protein A-like" evidence="3">
    <location>
        <begin position="41"/>
        <end position="144"/>
    </location>
</feature>
<dbReference type="STRING" id="47866.GA0074694_1464"/>
<reference evidence="5" key="1">
    <citation type="submission" date="2016-06" db="EMBL/GenBank/DDBJ databases">
        <authorList>
            <person name="Varghese N."/>
        </authorList>
    </citation>
    <scope>NUCLEOTIDE SEQUENCE [LARGE SCALE GENOMIC DNA]</scope>
    <source>
        <strain evidence="5">DSM 46123</strain>
    </source>
</reference>
<dbReference type="Pfam" id="PF02517">
    <property type="entry name" value="Rce1-like"/>
    <property type="match status" value="1"/>
</dbReference>
<keyword evidence="5" id="KW-1185">Reference proteome</keyword>
<protein>
    <submittedName>
        <fullName evidence="4">CAAX protease self-immunity</fullName>
    </submittedName>
</protein>
<accession>A0A1C6RFU8</accession>
<evidence type="ECO:0000313" key="4">
    <source>
        <dbReference type="EMBL" id="SCL16038.1"/>
    </source>
</evidence>
<dbReference type="EMBL" id="FMHU01000001">
    <property type="protein sequence ID" value="SCL16038.1"/>
    <property type="molecule type" value="Genomic_DNA"/>
</dbReference>
<dbReference type="Proteomes" id="UP000198906">
    <property type="component" value="Unassembled WGS sequence"/>
</dbReference>
<dbReference type="GO" id="GO:0006508">
    <property type="term" value="P:proteolysis"/>
    <property type="evidence" value="ECO:0007669"/>
    <property type="project" value="UniProtKB-KW"/>
</dbReference>
<evidence type="ECO:0000256" key="2">
    <source>
        <dbReference type="SAM" id="Phobius"/>
    </source>
</evidence>
<dbReference type="AlphaFoldDB" id="A0A1C6RFU8"/>
<dbReference type="InterPro" id="IPR003675">
    <property type="entry name" value="Rce1/LyrA-like_dom"/>
</dbReference>
<name>A0A1C6RFU8_9ACTN</name>
<evidence type="ECO:0000313" key="5">
    <source>
        <dbReference type="Proteomes" id="UP000198906"/>
    </source>
</evidence>